<dbReference type="PANTHER" id="PTHR45444">
    <property type="entry name" value="XANTHINE DEHYDROGENASE"/>
    <property type="match status" value="1"/>
</dbReference>
<comment type="similarity">
    <text evidence="3">Belongs to the xanthine dehydrogenase family.</text>
</comment>
<dbReference type="PROSITE" id="PS51387">
    <property type="entry name" value="FAD_PCMH"/>
    <property type="match status" value="1"/>
</dbReference>
<evidence type="ECO:0000256" key="12">
    <source>
        <dbReference type="ARBA" id="ARBA00034078"/>
    </source>
</evidence>
<dbReference type="InterPro" id="IPR006058">
    <property type="entry name" value="2Fe2S_fd_BS"/>
</dbReference>
<dbReference type="InterPro" id="IPR036010">
    <property type="entry name" value="2Fe-2S_ferredoxin-like_sf"/>
</dbReference>
<dbReference type="Proteomes" id="UP000268162">
    <property type="component" value="Unassembled WGS sequence"/>
</dbReference>
<dbReference type="Pfam" id="PF03450">
    <property type="entry name" value="CO_deh_flav_C"/>
    <property type="match status" value="1"/>
</dbReference>
<keyword evidence="4" id="KW-0285">Flavoprotein</keyword>
<keyword evidence="9" id="KW-0408">Iron</keyword>
<keyword evidence="5" id="KW-0001">2Fe-2S</keyword>
<dbReference type="SUPFAM" id="SSF54292">
    <property type="entry name" value="2Fe-2S ferredoxin-like"/>
    <property type="match status" value="1"/>
</dbReference>
<dbReference type="STRING" id="215637.A0A4P9ZQ20"/>
<evidence type="ECO:0008006" key="17">
    <source>
        <dbReference type="Google" id="ProtNLM"/>
    </source>
</evidence>
<keyword evidence="7" id="KW-0274">FAD</keyword>
<keyword evidence="8" id="KW-0560">Oxidoreductase</keyword>
<evidence type="ECO:0000256" key="10">
    <source>
        <dbReference type="ARBA" id="ARBA00023014"/>
    </source>
</evidence>
<dbReference type="InterPro" id="IPR036318">
    <property type="entry name" value="FAD-bd_PCMH-like_sf"/>
</dbReference>
<dbReference type="InterPro" id="IPR016208">
    <property type="entry name" value="Ald_Oxase/xanthine_DH-like"/>
</dbReference>
<evidence type="ECO:0000256" key="3">
    <source>
        <dbReference type="ARBA" id="ARBA00006849"/>
    </source>
</evidence>
<evidence type="ECO:0000256" key="8">
    <source>
        <dbReference type="ARBA" id="ARBA00023002"/>
    </source>
</evidence>
<dbReference type="Gene3D" id="3.30.390.50">
    <property type="entry name" value="CO dehydrogenase flavoprotein, C-terminal domain"/>
    <property type="match status" value="1"/>
</dbReference>
<dbReference type="SUPFAM" id="SSF47741">
    <property type="entry name" value="CO dehydrogenase ISP C-domain like"/>
    <property type="match status" value="1"/>
</dbReference>
<dbReference type="PANTHER" id="PTHR45444:SF3">
    <property type="entry name" value="XANTHINE DEHYDROGENASE"/>
    <property type="match status" value="1"/>
</dbReference>
<dbReference type="InterPro" id="IPR012675">
    <property type="entry name" value="Beta-grasp_dom_sf"/>
</dbReference>
<comment type="cofactor">
    <cofactor evidence="2">
        <name>FAD</name>
        <dbReference type="ChEBI" id="CHEBI:57692"/>
    </cofactor>
</comment>
<evidence type="ECO:0000259" key="13">
    <source>
        <dbReference type="PROSITE" id="PS51085"/>
    </source>
</evidence>
<dbReference type="InterPro" id="IPR016166">
    <property type="entry name" value="FAD-bd_PCMH"/>
</dbReference>
<dbReference type="Gene3D" id="3.30.465.10">
    <property type="match status" value="1"/>
</dbReference>
<feature type="domain" description="2Fe-2S ferredoxin-type" evidence="13">
    <location>
        <begin position="19"/>
        <end position="105"/>
    </location>
</feature>
<evidence type="ECO:0000256" key="9">
    <source>
        <dbReference type="ARBA" id="ARBA00023004"/>
    </source>
</evidence>
<evidence type="ECO:0000256" key="11">
    <source>
        <dbReference type="ARBA" id="ARBA00023027"/>
    </source>
</evidence>
<dbReference type="InterPro" id="IPR005107">
    <property type="entry name" value="CO_DH_flav_C"/>
</dbReference>
<keyword evidence="6" id="KW-0479">Metal-binding</keyword>
<name>A0A4P9ZQ20_9FUNG</name>
<gene>
    <name evidence="15" type="ORF">BJ085DRAFT_41134</name>
</gene>
<accession>A0A4P9ZQ20</accession>
<dbReference type="Gene3D" id="3.10.20.30">
    <property type="match status" value="1"/>
</dbReference>
<dbReference type="NCBIfam" id="TIGR02963">
    <property type="entry name" value="xanthine_xdhA"/>
    <property type="match status" value="1"/>
</dbReference>
<dbReference type="FunFam" id="3.30.43.10:FF:000001">
    <property type="entry name" value="Xanthine dehydrogenase/oxidase"/>
    <property type="match status" value="1"/>
</dbReference>
<comment type="cofactor">
    <cofactor evidence="1">
        <name>Mo-molybdopterin</name>
        <dbReference type="ChEBI" id="CHEBI:71302"/>
    </cofactor>
</comment>
<keyword evidence="16" id="KW-1185">Reference proteome</keyword>
<dbReference type="PROSITE" id="PS51085">
    <property type="entry name" value="2FE2S_FER_2"/>
    <property type="match status" value="1"/>
</dbReference>
<evidence type="ECO:0000256" key="1">
    <source>
        <dbReference type="ARBA" id="ARBA00001924"/>
    </source>
</evidence>
<dbReference type="AlphaFoldDB" id="A0A4P9ZQ20"/>
<dbReference type="PROSITE" id="PS00197">
    <property type="entry name" value="2FE2S_FER_1"/>
    <property type="match status" value="1"/>
</dbReference>
<dbReference type="InterPro" id="IPR014307">
    <property type="entry name" value="Xanthine_DH_ssu"/>
</dbReference>
<dbReference type="Gene3D" id="1.10.150.120">
    <property type="entry name" value="[2Fe-2S]-binding domain"/>
    <property type="match status" value="1"/>
</dbReference>
<dbReference type="GO" id="GO:0051537">
    <property type="term" value="F:2 iron, 2 sulfur cluster binding"/>
    <property type="evidence" value="ECO:0007669"/>
    <property type="project" value="UniProtKB-KW"/>
</dbReference>
<evidence type="ECO:0000259" key="14">
    <source>
        <dbReference type="PROSITE" id="PS51387"/>
    </source>
</evidence>
<dbReference type="Pfam" id="PF01799">
    <property type="entry name" value="Fer2_2"/>
    <property type="match status" value="1"/>
</dbReference>
<proteinExistence type="inferred from homology"/>
<evidence type="ECO:0000313" key="16">
    <source>
        <dbReference type="Proteomes" id="UP000268162"/>
    </source>
</evidence>
<keyword evidence="10" id="KW-0411">Iron-sulfur</keyword>
<dbReference type="GO" id="GO:0004854">
    <property type="term" value="F:xanthine dehydrogenase activity"/>
    <property type="evidence" value="ECO:0007669"/>
    <property type="project" value="InterPro"/>
</dbReference>
<reference evidence="16" key="1">
    <citation type="journal article" date="2018" name="Nat. Microbiol.">
        <title>Leveraging single-cell genomics to expand the fungal tree of life.</title>
        <authorList>
            <person name="Ahrendt S.R."/>
            <person name="Quandt C.A."/>
            <person name="Ciobanu D."/>
            <person name="Clum A."/>
            <person name="Salamov A."/>
            <person name="Andreopoulos B."/>
            <person name="Cheng J.F."/>
            <person name="Woyke T."/>
            <person name="Pelin A."/>
            <person name="Henrissat B."/>
            <person name="Reynolds N.K."/>
            <person name="Benny G.L."/>
            <person name="Smith M.E."/>
            <person name="James T.Y."/>
            <person name="Grigoriev I.V."/>
        </authorList>
    </citation>
    <scope>NUCLEOTIDE SEQUENCE [LARGE SCALE GENOMIC DNA]</scope>
    <source>
        <strain evidence="16">RSA 468</strain>
    </source>
</reference>
<comment type="cofactor">
    <cofactor evidence="12">
        <name>[2Fe-2S] cluster</name>
        <dbReference type="ChEBI" id="CHEBI:190135"/>
    </cofactor>
</comment>
<dbReference type="SMART" id="SM01092">
    <property type="entry name" value="CO_deh_flav_C"/>
    <property type="match status" value="1"/>
</dbReference>
<protein>
    <recommendedName>
        <fullName evidence="17">Xanthine dehydrogenase</fullName>
    </recommendedName>
</protein>
<keyword evidence="11" id="KW-0520">NAD</keyword>
<dbReference type="Pfam" id="PF00111">
    <property type="entry name" value="Fer2"/>
    <property type="match status" value="1"/>
</dbReference>
<dbReference type="FunFam" id="3.30.465.10:FF:000004">
    <property type="entry name" value="Xanthine dehydrogenase/oxidase"/>
    <property type="match status" value="1"/>
</dbReference>
<dbReference type="InterPro" id="IPR036884">
    <property type="entry name" value="2Fe-2S-bd_dom_sf"/>
</dbReference>
<dbReference type="InterPro" id="IPR001041">
    <property type="entry name" value="2Fe-2S_ferredoxin-type"/>
</dbReference>
<sequence length="601" mass="65970">MLNHAALGEATVEASPYSNRLFLYVNQTPYELVNPAPETTVLQFLRDQGLTGTKLGCAEGGCGACTIVIASLDPTTLRISHRSANGCLLPLCSLDGKQVITIEGIGNSKQPHPVQERLAALHGSQCGFCTPGIAMSLYALLRNNPEPTDHDIEDGFDGNLCRCTGYRPILDAAKTFSVAHDDPSPSPPSACPGQHSCGKSRCSEQEHLECRQKHADQIDDIEELQPIRLLEKHQFAPYEPATEMAFPEALVQYGQKRLSSAATSLRFRGKWCSDFYSPTSLDELLRIKNQFPSCKLLSGNTEVGIETKFKYQVYNVRAFVGDIPELTTVHVDGVGVKFGANITLSALEDELTKLANTLEAHQTEGHKAILTNLKWFAGRQVRNFATMAGNIATASPISDLNPVLIACQAVVTIQSLDAPPREVPMSKFFLGYRKTALQPHEVLTQVFIPHSQPGQYIRAYKQAKRKDDDIAIVNAGLSIQLDSDPEGHWWVRDCSMAFAGMGPISVQSKATEQHLVGSDFANPETLNSLMTVCQQELRLDPGAPGGMAEYRLALASSFVFKFWHEISCLIQVNGFSAKQGHDTMEITRELSKGLQYYAETR</sequence>
<dbReference type="SUPFAM" id="SSF56176">
    <property type="entry name" value="FAD-binding/transporter-associated domain-like"/>
    <property type="match status" value="1"/>
</dbReference>
<evidence type="ECO:0000256" key="7">
    <source>
        <dbReference type="ARBA" id="ARBA00022827"/>
    </source>
</evidence>
<dbReference type="SUPFAM" id="SSF55447">
    <property type="entry name" value="CO dehydrogenase flavoprotein C-terminal domain-like"/>
    <property type="match status" value="1"/>
</dbReference>
<organism evidence="15 16">
    <name type="scientific">Dimargaris cristalligena</name>
    <dbReference type="NCBI Taxonomy" id="215637"/>
    <lineage>
        <taxon>Eukaryota</taxon>
        <taxon>Fungi</taxon>
        <taxon>Fungi incertae sedis</taxon>
        <taxon>Zoopagomycota</taxon>
        <taxon>Kickxellomycotina</taxon>
        <taxon>Dimargaritomycetes</taxon>
        <taxon>Dimargaritales</taxon>
        <taxon>Dimargaritaceae</taxon>
        <taxon>Dimargaris</taxon>
    </lineage>
</organism>
<dbReference type="Gene3D" id="3.30.43.10">
    <property type="entry name" value="Uridine Diphospho-n-acetylenolpyruvylglucosamine Reductase, domain 2"/>
    <property type="match status" value="1"/>
</dbReference>
<dbReference type="InterPro" id="IPR002346">
    <property type="entry name" value="Mopterin_DH_FAD-bd"/>
</dbReference>
<dbReference type="CDD" id="cd00207">
    <property type="entry name" value="fer2"/>
    <property type="match status" value="1"/>
</dbReference>
<feature type="domain" description="FAD-binding PCMH-type" evidence="14">
    <location>
        <begin position="268"/>
        <end position="453"/>
    </location>
</feature>
<evidence type="ECO:0000256" key="2">
    <source>
        <dbReference type="ARBA" id="ARBA00001974"/>
    </source>
</evidence>
<dbReference type="Pfam" id="PF00941">
    <property type="entry name" value="FAD_binding_5"/>
    <property type="match status" value="1"/>
</dbReference>
<evidence type="ECO:0000313" key="15">
    <source>
        <dbReference type="EMBL" id="RKP35355.1"/>
    </source>
</evidence>
<dbReference type="GO" id="GO:0071949">
    <property type="term" value="F:FAD binding"/>
    <property type="evidence" value="ECO:0007669"/>
    <property type="project" value="InterPro"/>
</dbReference>
<dbReference type="FunFam" id="3.10.20.30:FF:000012">
    <property type="entry name" value="Xanthine dehydrogenase/oxidase"/>
    <property type="match status" value="1"/>
</dbReference>
<dbReference type="InterPro" id="IPR016169">
    <property type="entry name" value="FAD-bd_PCMH_sub2"/>
</dbReference>
<evidence type="ECO:0000256" key="6">
    <source>
        <dbReference type="ARBA" id="ARBA00022723"/>
    </source>
</evidence>
<dbReference type="EMBL" id="ML002891">
    <property type="protein sequence ID" value="RKP35355.1"/>
    <property type="molecule type" value="Genomic_DNA"/>
</dbReference>
<dbReference type="InterPro" id="IPR036683">
    <property type="entry name" value="CO_DH_flav_C_dom_sf"/>
</dbReference>
<dbReference type="GO" id="GO:0005506">
    <property type="term" value="F:iron ion binding"/>
    <property type="evidence" value="ECO:0007669"/>
    <property type="project" value="InterPro"/>
</dbReference>
<dbReference type="InterPro" id="IPR002888">
    <property type="entry name" value="2Fe-2S-bd"/>
</dbReference>
<dbReference type="InterPro" id="IPR016167">
    <property type="entry name" value="FAD-bd_PCMH_sub1"/>
</dbReference>
<evidence type="ECO:0000256" key="4">
    <source>
        <dbReference type="ARBA" id="ARBA00022630"/>
    </source>
</evidence>
<evidence type="ECO:0000256" key="5">
    <source>
        <dbReference type="ARBA" id="ARBA00022714"/>
    </source>
</evidence>